<feature type="compositionally biased region" description="Acidic residues" evidence="1">
    <location>
        <begin position="59"/>
        <end position="72"/>
    </location>
</feature>
<feature type="region of interest" description="Disordered" evidence="1">
    <location>
        <begin position="1"/>
        <end position="78"/>
    </location>
</feature>
<keyword evidence="3" id="KW-1185">Reference proteome</keyword>
<reference evidence="2" key="1">
    <citation type="journal article" date="2019" name="Environ. Microbiol.">
        <title>Fungal ecological strategies reflected in gene transcription - a case study of two litter decomposers.</title>
        <authorList>
            <person name="Barbi F."/>
            <person name="Kohler A."/>
            <person name="Barry K."/>
            <person name="Baskaran P."/>
            <person name="Daum C."/>
            <person name="Fauchery L."/>
            <person name="Ihrmark K."/>
            <person name="Kuo A."/>
            <person name="LaButti K."/>
            <person name="Lipzen A."/>
            <person name="Morin E."/>
            <person name="Grigoriev I.V."/>
            <person name="Henrissat B."/>
            <person name="Lindahl B."/>
            <person name="Martin F."/>
        </authorList>
    </citation>
    <scope>NUCLEOTIDE SEQUENCE</scope>
    <source>
        <strain evidence="2">JB14</strain>
    </source>
</reference>
<evidence type="ECO:0000256" key="1">
    <source>
        <dbReference type="SAM" id="MobiDB-lite"/>
    </source>
</evidence>
<evidence type="ECO:0000313" key="2">
    <source>
        <dbReference type="EMBL" id="KAE9387612.1"/>
    </source>
</evidence>
<proteinExistence type="predicted"/>
<name>A0A6A4GPA3_9AGAR</name>
<dbReference type="EMBL" id="ML769789">
    <property type="protein sequence ID" value="KAE9387612.1"/>
    <property type="molecule type" value="Genomic_DNA"/>
</dbReference>
<accession>A0A6A4GPA3</accession>
<protein>
    <submittedName>
        <fullName evidence="2">Uncharacterized protein</fullName>
    </submittedName>
</protein>
<feature type="compositionally biased region" description="Pro residues" evidence="1">
    <location>
        <begin position="10"/>
        <end position="19"/>
    </location>
</feature>
<dbReference type="Proteomes" id="UP000799118">
    <property type="component" value="Unassembled WGS sequence"/>
</dbReference>
<evidence type="ECO:0000313" key="3">
    <source>
        <dbReference type="Proteomes" id="UP000799118"/>
    </source>
</evidence>
<gene>
    <name evidence="2" type="ORF">BT96DRAFT_1079075</name>
</gene>
<organism evidence="2 3">
    <name type="scientific">Gymnopus androsaceus JB14</name>
    <dbReference type="NCBI Taxonomy" id="1447944"/>
    <lineage>
        <taxon>Eukaryota</taxon>
        <taxon>Fungi</taxon>
        <taxon>Dikarya</taxon>
        <taxon>Basidiomycota</taxon>
        <taxon>Agaricomycotina</taxon>
        <taxon>Agaricomycetes</taxon>
        <taxon>Agaricomycetidae</taxon>
        <taxon>Agaricales</taxon>
        <taxon>Marasmiineae</taxon>
        <taxon>Omphalotaceae</taxon>
        <taxon>Gymnopus</taxon>
    </lineage>
</organism>
<dbReference type="AlphaFoldDB" id="A0A6A4GPA3"/>
<sequence length="160" mass="17278">MYTPGKVNVLPPPPTPSSEPLPLKLETREDSMQVDSAPTKENEAVSMQVHDADITELVVEQDDDDSADDASEGEEKSMVEELPMTPVWRNSSISPYCSAQKKIALLPFYIYAARGSVPQKLLAAIAALGGSDPNPHPHPPVPSDRLFASIAGALDLTRMQ</sequence>